<evidence type="ECO:0000256" key="3">
    <source>
        <dbReference type="ARBA" id="ARBA00022989"/>
    </source>
</evidence>
<reference evidence="7 8" key="1">
    <citation type="submission" date="2019-07" db="EMBL/GenBank/DDBJ databases">
        <title>Full genome sequence of Sphingomonas sp. 4R-6-7(HKS19).</title>
        <authorList>
            <person name="Im W.-T."/>
        </authorList>
    </citation>
    <scope>NUCLEOTIDE SEQUENCE [LARGE SCALE GENOMIC DNA]</scope>
    <source>
        <strain evidence="7 8">HKS19</strain>
    </source>
</reference>
<dbReference type="GO" id="GO:0097347">
    <property type="term" value="C:TAM protein secretion complex"/>
    <property type="evidence" value="ECO:0007669"/>
    <property type="project" value="TreeGrafter"/>
</dbReference>
<organism evidence="7 8">
    <name type="scientific">Sphingomonas panacisoli</name>
    <dbReference type="NCBI Taxonomy" id="1813879"/>
    <lineage>
        <taxon>Bacteria</taxon>
        <taxon>Pseudomonadati</taxon>
        <taxon>Pseudomonadota</taxon>
        <taxon>Alphaproteobacteria</taxon>
        <taxon>Sphingomonadales</taxon>
        <taxon>Sphingomonadaceae</taxon>
        <taxon>Sphingomonas</taxon>
    </lineage>
</organism>
<dbReference type="Proteomes" id="UP000315673">
    <property type="component" value="Chromosome"/>
</dbReference>
<evidence type="ECO:0000259" key="6">
    <source>
        <dbReference type="Pfam" id="PF04357"/>
    </source>
</evidence>
<accession>A0A5B8LIU8</accession>
<feature type="domain" description="Translocation and assembly module TamB C-terminal" evidence="6">
    <location>
        <begin position="1059"/>
        <end position="1401"/>
    </location>
</feature>
<feature type="transmembrane region" description="Helical" evidence="5">
    <location>
        <begin position="28"/>
        <end position="47"/>
    </location>
</feature>
<evidence type="ECO:0000256" key="5">
    <source>
        <dbReference type="SAM" id="Phobius"/>
    </source>
</evidence>
<evidence type="ECO:0000313" key="8">
    <source>
        <dbReference type="Proteomes" id="UP000315673"/>
    </source>
</evidence>
<gene>
    <name evidence="7" type="ORF">FPZ24_09955</name>
</gene>
<evidence type="ECO:0000256" key="4">
    <source>
        <dbReference type="ARBA" id="ARBA00023136"/>
    </source>
</evidence>
<dbReference type="PANTHER" id="PTHR36985">
    <property type="entry name" value="TRANSLOCATION AND ASSEMBLY MODULE SUBUNIT TAMB"/>
    <property type="match status" value="1"/>
</dbReference>
<dbReference type="OrthoDB" id="7784409at2"/>
<dbReference type="EMBL" id="CP042306">
    <property type="protein sequence ID" value="QDZ07769.1"/>
    <property type="molecule type" value="Genomic_DNA"/>
</dbReference>
<evidence type="ECO:0000313" key="7">
    <source>
        <dbReference type="EMBL" id="QDZ07769.1"/>
    </source>
</evidence>
<keyword evidence="4 5" id="KW-0472">Membrane</keyword>
<dbReference type="InterPro" id="IPR007452">
    <property type="entry name" value="TamB_C"/>
</dbReference>
<proteinExistence type="predicted"/>
<dbReference type="PANTHER" id="PTHR36985:SF1">
    <property type="entry name" value="TRANSLOCATION AND ASSEMBLY MODULE SUBUNIT TAMB"/>
    <property type="match status" value="1"/>
</dbReference>
<comment type="subcellular location">
    <subcellularLocation>
        <location evidence="1">Membrane</location>
        <topology evidence="1">Single-pass membrane protein</topology>
    </subcellularLocation>
</comment>
<dbReference type="KEGG" id="spai:FPZ24_09955"/>
<keyword evidence="3 5" id="KW-1133">Transmembrane helix</keyword>
<name>A0A5B8LIU8_9SPHN</name>
<dbReference type="RefSeq" id="WP_146571579.1">
    <property type="nucleotide sequence ID" value="NZ_CP042306.1"/>
</dbReference>
<dbReference type="Pfam" id="PF04357">
    <property type="entry name" value="TamB"/>
    <property type="match status" value="1"/>
</dbReference>
<evidence type="ECO:0000256" key="1">
    <source>
        <dbReference type="ARBA" id="ARBA00004167"/>
    </source>
</evidence>
<protein>
    <recommendedName>
        <fullName evidence="6">Translocation and assembly module TamB C-terminal domain-containing protein</fullName>
    </recommendedName>
</protein>
<dbReference type="GO" id="GO:0009306">
    <property type="term" value="P:protein secretion"/>
    <property type="evidence" value="ECO:0007669"/>
    <property type="project" value="InterPro"/>
</dbReference>
<sequence length="1401" mass="145711">MGEATVPEDMPETTIVVRRPLWQSIARWIAIVLAGIAALLVAVYVLLDTAPGHRFIVSRLANYTTETGLNIKVGRIKGSIYGRMELVDLRVSDTKSVFLTAPSAVIDWHPFQFFWNHIDVDSMEAPLVTMTRPVTLKPGDPNAPLLPDIDIDIDRLKVGRLVLAKEVTGQAHLVRIDGAAHIAAGRAQLVANADALKGPGIAGGDRLRLTLDAVPKDNRLAIKVSLDAPGDGVVAAMSGTKAPLTVRVDGKGDWKAWAGKGLATLGGQELANLDLGAANGTFTIRGLTHPGLYMAGPVERLTAGGMMVDITSTLDKRKATTRMTLTSSALAVAANGLIDLGENKFGNFVVDARLLTPGAILPNLAGRDVMAHLALDGPFVTPTVGYSISAAALSFNGTGVEGLSASGKATVDAEHVMVPVNARARRVTGLNAAAGGLLTNVSAVGDFAYSNGKLLSDNLKIKSDRIDATAIVVADLPSGRYTGALKGRVNNYTIDGIGIVDLTTDAKLVTVPSGGFGIKGHVVARTKRIFNSGAADFLGGNALVSSDVGYDTNGRITFNNVKLTAPQFTIYRGGGSYAPNGQILFAGDGMSKAYGPVSARVTGTASAPVIVIRAPRPGVGVGLSGLEATIRGKGDGYAVVAKGDTSYGPFAANVLIRTGKVLTIQVNQGTQFAGVNLLGNLQQTPAGPFAGRLQFAGSGVNGVATLAAEGKVQRADFDAHAYNARIPGAVDFTIGRALAKGTIILYPSGPRVLADVQLANLRYGETVLSVARAKVDYANQTGTVQALANGSSGVPFTMGLSAQLQPKLWLVALQGKANGIAFRTPRPARIEPLNGEYKLQPTQIVFDKGTARIAGSYGKGVTLQARLDKLDLSVANALVPGLNIDGVATGSVDYIQPTGAEVPNIDTRMTITGFTRSSAEIVSQPVDITFLGRLTAAGGDARALIKRGTTTIGRMQANLAPLGGGASWSERLMSAPLTGGVRYNGPAGVLFSLTGLANQQASGGIAVAADFGGRLGAPQLNGILRADNLTYINTAFGTKLTNVQLAGRFTNDRLEITKLEAKAGQGTVSANGWIGLSSDAGFPLQLNATLQNATLADSDSLAGTATGTLAVTNGKGGGLIKGDLRIPNARYEFNYQGQAEVPELKGIRRKSDAPRPHGPPAPESNFKLDVRIRAANQLFVSGMGLESEWSLDMRVGGTSAQPIVSGNAEIVRGTYSFAGKRFDINRGNIRFSGNALSDPDIDISATTDTNGITAVINIGGTGQRPQITFTSTPTLPQDEVLSRLLFGTNPENLSAVEALQLAAALNSLRGSGGGLNPLGKLRGGLGIDRLRILGADEAGGRGTALAAGKYITRNIYIEIITDARGFTATQLEISLTKSLSVLSQMSSFGGSGASVKYQKNF</sequence>
<keyword evidence="8" id="KW-1185">Reference proteome</keyword>
<evidence type="ECO:0000256" key="2">
    <source>
        <dbReference type="ARBA" id="ARBA00022692"/>
    </source>
</evidence>
<dbReference type="GO" id="GO:0005886">
    <property type="term" value="C:plasma membrane"/>
    <property type="evidence" value="ECO:0007669"/>
    <property type="project" value="InterPro"/>
</dbReference>
<keyword evidence="2 5" id="KW-0812">Transmembrane</keyword>